<dbReference type="InterPro" id="IPR046036">
    <property type="entry name" value="DUF5994"/>
</dbReference>
<evidence type="ECO:0000313" key="1">
    <source>
        <dbReference type="EMBL" id="MDC2959292.1"/>
    </source>
</evidence>
<gene>
    <name evidence="1" type="ORF">PO587_33175</name>
</gene>
<reference evidence="1 2" key="1">
    <citation type="journal article" date="2015" name="Int. J. Syst. Evol. Microbiol.">
        <title>Streptomyces gilvifuscus sp. nov., an actinomycete that produces antibacterial compounds isolated from soil.</title>
        <authorList>
            <person name="Nguyen T.M."/>
            <person name="Kim J."/>
        </authorList>
    </citation>
    <scope>NUCLEOTIDE SEQUENCE [LARGE SCALE GENOMIC DNA]</scope>
    <source>
        <strain evidence="1 2">T113</strain>
    </source>
</reference>
<dbReference type="Pfam" id="PF19457">
    <property type="entry name" value="DUF5994"/>
    <property type="match status" value="1"/>
</dbReference>
<dbReference type="RefSeq" id="WP_272177746.1">
    <property type="nucleotide sequence ID" value="NZ_JAQOSK010000016.1"/>
</dbReference>
<name>A0ABT5G3N3_9ACTN</name>
<organism evidence="1 2">
    <name type="scientific">Streptomyces gilvifuscus</name>
    <dbReference type="NCBI Taxonomy" id="1550617"/>
    <lineage>
        <taxon>Bacteria</taxon>
        <taxon>Bacillati</taxon>
        <taxon>Actinomycetota</taxon>
        <taxon>Actinomycetes</taxon>
        <taxon>Kitasatosporales</taxon>
        <taxon>Streptomycetaceae</taxon>
        <taxon>Streptomyces</taxon>
    </lineage>
</organism>
<dbReference type="EMBL" id="JAQOSK010000016">
    <property type="protein sequence ID" value="MDC2959292.1"/>
    <property type="molecule type" value="Genomic_DNA"/>
</dbReference>
<proteinExistence type="predicted"/>
<sequence length="160" mass="16937">MEPTADQVALSAVGPSPPLPARLSLAPYAAVPGGFDGAWWPYSRNLADELPALVEAVGGVGTITRVLLGIGLWPDIPHRISVGGHFVTAGWFVSDHEQHEITLCSYRDGFRTLLIIPPTTEPDTAAWLMNRPVPVDNSSTATELLAMATAGFDAPVDGPQ</sequence>
<accession>A0ABT5G3N3</accession>
<keyword evidence="2" id="KW-1185">Reference proteome</keyword>
<dbReference type="Proteomes" id="UP001221328">
    <property type="component" value="Unassembled WGS sequence"/>
</dbReference>
<comment type="caution">
    <text evidence="1">The sequence shown here is derived from an EMBL/GenBank/DDBJ whole genome shotgun (WGS) entry which is preliminary data.</text>
</comment>
<protein>
    <submittedName>
        <fullName evidence="1">DUF5994 family protein</fullName>
    </submittedName>
</protein>
<evidence type="ECO:0000313" key="2">
    <source>
        <dbReference type="Proteomes" id="UP001221328"/>
    </source>
</evidence>